<dbReference type="Gene3D" id="1.10.150.130">
    <property type="match status" value="1"/>
</dbReference>
<reference evidence="6" key="1">
    <citation type="submission" date="2025-08" db="UniProtKB">
        <authorList>
            <consortium name="RefSeq"/>
        </authorList>
    </citation>
    <scope>IDENTIFICATION</scope>
</reference>
<feature type="compositionally biased region" description="Polar residues" evidence="3">
    <location>
        <begin position="38"/>
        <end position="48"/>
    </location>
</feature>
<dbReference type="GO" id="GO:0003677">
    <property type="term" value="F:DNA binding"/>
    <property type="evidence" value="ECO:0007669"/>
    <property type="project" value="UniProtKB-KW"/>
</dbReference>
<dbReference type="OrthoDB" id="9863428at2759"/>
<feature type="region of interest" description="Disordered" evidence="3">
    <location>
        <begin position="1"/>
        <end position="200"/>
    </location>
</feature>
<keyword evidence="1" id="KW-0238">DNA-binding</keyword>
<dbReference type="InterPro" id="IPR013762">
    <property type="entry name" value="Integrase-like_cat_sf"/>
</dbReference>
<organism evidence="5 6">
    <name type="scientific">Acanthaster planci</name>
    <name type="common">Crown-of-thorns starfish</name>
    <dbReference type="NCBI Taxonomy" id="133434"/>
    <lineage>
        <taxon>Eukaryota</taxon>
        <taxon>Metazoa</taxon>
        <taxon>Echinodermata</taxon>
        <taxon>Eleutherozoa</taxon>
        <taxon>Asterozoa</taxon>
        <taxon>Asteroidea</taxon>
        <taxon>Valvatacea</taxon>
        <taxon>Valvatida</taxon>
        <taxon>Acanthasteridae</taxon>
        <taxon>Acanthaster</taxon>
    </lineage>
</organism>
<feature type="compositionally biased region" description="Low complexity" evidence="3">
    <location>
        <begin position="175"/>
        <end position="192"/>
    </location>
</feature>
<dbReference type="RefSeq" id="XP_022103377.1">
    <property type="nucleotide sequence ID" value="XM_022247685.1"/>
</dbReference>
<evidence type="ECO:0000313" key="6">
    <source>
        <dbReference type="RefSeq" id="XP_022103377.1"/>
    </source>
</evidence>
<evidence type="ECO:0000259" key="4">
    <source>
        <dbReference type="PROSITE" id="PS51898"/>
    </source>
</evidence>
<evidence type="ECO:0000256" key="2">
    <source>
        <dbReference type="ARBA" id="ARBA00023172"/>
    </source>
</evidence>
<dbReference type="PANTHER" id="PTHR34605:SF3">
    <property type="entry name" value="P CELL-TYPE AGGLUTINATION PROTEIN MAP4-LIKE-RELATED"/>
    <property type="match status" value="1"/>
</dbReference>
<dbReference type="GO" id="GO:0006310">
    <property type="term" value="P:DNA recombination"/>
    <property type="evidence" value="ECO:0007669"/>
    <property type="project" value="UniProtKB-KW"/>
</dbReference>
<dbReference type="Proteomes" id="UP000694845">
    <property type="component" value="Unplaced"/>
</dbReference>
<feature type="compositionally biased region" description="Basic residues" evidence="3">
    <location>
        <begin position="1"/>
        <end position="10"/>
    </location>
</feature>
<dbReference type="SUPFAM" id="SSF56349">
    <property type="entry name" value="DNA breaking-rejoining enzymes"/>
    <property type="match status" value="1"/>
</dbReference>
<accession>A0A8B7ZEF0</accession>
<feature type="compositionally biased region" description="Low complexity" evidence="3">
    <location>
        <begin position="56"/>
        <end position="71"/>
    </location>
</feature>
<dbReference type="InterPro" id="IPR011010">
    <property type="entry name" value="DNA_brk_join_enz"/>
</dbReference>
<dbReference type="Gene3D" id="1.10.443.10">
    <property type="entry name" value="Intergrase catalytic core"/>
    <property type="match status" value="1"/>
</dbReference>
<gene>
    <name evidence="6" type="primary">LOC110986066</name>
</gene>
<dbReference type="InterPro" id="IPR052925">
    <property type="entry name" value="Phage_Integrase-like_Recomb"/>
</dbReference>
<dbReference type="KEGG" id="aplc:110986066"/>
<keyword evidence="2" id="KW-0233">DNA recombination</keyword>
<keyword evidence="5" id="KW-1185">Reference proteome</keyword>
<proteinExistence type="predicted"/>
<dbReference type="InterPro" id="IPR010998">
    <property type="entry name" value="Integrase_recombinase_N"/>
</dbReference>
<evidence type="ECO:0000256" key="3">
    <source>
        <dbReference type="SAM" id="MobiDB-lite"/>
    </source>
</evidence>
<dbReference type="PROSITE" id="PS51898">
    <property type="entry name" value="TYR_RECOMBINASE"/>
    <property type="match status" value="1"/>
</dbReference>
<dbReference type="SUPFAM" id="SSF47823">
    <property type="entry name" value="lambda integrase-like, N-terminal domain"/>
    <property type="match status" value="1"/>
</dbReference>
<evidence type="ECO:0000256" key="1">
    <source>
        <dbReference type="ARBA" id="ARBA00023125"/>
    </source>
</evidence>
<dbReference type="PANTHER" id="PTHR34605">
    <property type="entry name" value="PHAGE_INTEGRASE DOMAIN-CONTAINING PROTEIN"/>
    <property type="match status" value="1"/>
</dbReference>
<sequence>MGNRGRKRKACSSTEQRKKRQIPSQTRAQARTLRSLLDPTSLSQTGASGSLPAERPTQPARATSSPSAATQDSSTRQSTPNLRSSTGRSAARQPSQRLPPQPASACGSLSTATPANPHTGRNAADSRNRPSPRVIQDTGSAAAPNPTQAPPHSAYPGTTGTQADHSGAHITRDQPSSLASPPAPLDGTVPGVGSTGGLPGLRGPPGFMVSVNEEAMRLLGASFSASTWGSYSRGAERFRQFRLQSGLPQLWPAPCTHIAAFIAFLSLEGLAPSTIGTYLAAVAYIHKINNWPDPTDNFLVHKLREGCRRLGRSTDTRRPITIDLLGKICNILGATTSSIDEAALFRAAFLLAFFGFLRVGEFTVSRKSDDQSRILNYKDVWVLGSTPELLVIKLRFSKTDQRGESAELQFHRQPHSAICPVGATLQYLQVRPKVAGPFFCHFDHSPLTTYQFNRMLRACLEALNLSPQGFSSHSFRIGAATSAALNGFSIVQIQQLGRWRSHAVKLYIRPDKIG</sequence>
<dbReference type="AlphaFoldDB" id="A0A8B7ZEF0"/>
<dbReference type="GeneID" id="110986066"/>
<name>A0A8B7ZEF0_ACAPL</name>
<evidence type="ECO:0000313" key="5">
    <source>
        <dbReference type="Proteomes" id="UP000694845"/>
    </source>
</evidence>
<feature type="domain" description="Tyr recombinase" evidence="4">
    <location>
        <begin position="317"/>
        <end position="514"/>
    </location>
</feature>
<dbReference type="GO" id="GO:0015074">
    <property type="term" value="P:DNA integration"/>
    <property type="evidence" value="ECO:0007669"/>
    <property type="project" value="InterPro"/>
</dbReference>
<feature type="compositionally biased region" description="Polar residues" evidence="3">
    <location>
        <begin position="72"/>
        <end position="96"/>
    </location>
</feature>
<dbReference type="InterPro" id="IPR002104">
    <property type="entry name" value="Integrase_catalytic"/>
</dbReference>
<protein>
    <submittedName>
        <fullName evidence="6">Uncharacterized protein LOC110986066</fullName>
    </submittedName>
</protein>
<feature type="compositionally biased region" description="Polar residues" evidence="3">
    <location>
        <begin position="107"/>
        <end position="116"/>
    </location>
</feature>
<dbReference type="OMA" id="APCTHIA"/>